<name>A0AAN8J9E4_PATCE</name>
<dbReference type="PANTHER" id="PTHR46599">
    <property type="entry name" value="PIGGYBAC TRANSPOSABLE ELEMENT-DERIVED PROTEIN 4"/>
    <property type="match status" value="1"/>
</dbReference>
<accession>A0AAN8J9E4</accession>
<comment type="caution">
    <text evidence="2">The sequence shown here is derived from an EMBL/GenBank/DDBJ whole genome shotgun (WGS) entry which is preliminary data.</text>
</comment>
<dbReference type="Pfam" id="PF13843">
    <property type="entry name" value="DDE_Tnp_1_7"/>
    <property type="match status" value="1"/>
</dbReference>
<dbReference type="Proteomes" id="UP001347796">
    <property type="component" value="Unassembled WGS sequence"/>
</dbReference>
<keyword evidence="3" id="KW-1185">Reference proteome</keyword>
<dbReference type="InterPro" id="IPR029526">
    <property type="entry name" value="PGBD"/>
</dbReference>
<gene>
    <name evidence="2" type="ORF">SNE40_019406</name>
</gene>
<proteinExistence type="predicted"/>
<sequence>MFDKQIYVTGTVRSNRKNLPDEVKQTMKKKGDLIEMRRDNLLTVNWVDRKQVRFLSTFSASGTVDKISFDQKVNRIPLCVIDYNSGMGEVDLADMMTDYYAAEFKTLKCWKKVAFHLLDRCMTNAYILYKANPNLVGRPITHLKFITHVVDGLIGGYAEERIRVDRPSILPLAARRPERHFIDFIPEKKRLKCQVCARKRSDSCKGTRVRTWCRDCCVGHSILENVIGNNGFRDYRDK</sequence>
<reference evidence="2 3" key="1">
    <citation type="submission" date="2024-01" db="EMBL/GenBank/DDBJ databases">
        <title>The genome of the rayed Mediterranean limpet Patella caerulea (Linnaeus, 1758).</title>
        <authorList>
            <person name="Anh-Thu Weber A."/>
            <person name="Halstead-Nussloch G."/>
        </authorList>
    </citation>
    <scope>NUCLEOTIDE SEQUENCE [LARGE SCALE GENOMIC DNA]</scope>
    <source>
        <strain evidence="2">AATW-2023a</strain>
        <tissue evidence="2">Whole specimen</tissue>
    </source>
</reference>
<dbReference type="PANTHER" id="PTHR46599:SF3">
    <property type="entry name" value="PIGGYBAC TRANSPOSABLE ELEMENT-DERIVED PROTEIN 4"/>
    <property type="match status" value="1"/>
</dbReference>
<dbReference type="EMBL" id="JAZGQO010000014">
    <property type="protein sequence ID" value="KAK6171158.1"/>
    <property type="molecule type" value="Genomic_DNA"/>
</dbReference>
<dbReference type="AlphaFoldDB" id="A0AAN8J9E4"/>
<evidence type="ECO:0000259" key="1">
    <source>
        <dbReference type="Pfam" id="PF13843"/>
    </source>
</evidence>
<protein>
    <recommendedName>
        <fullName evidence="1">PiggyBac transposable element-derived protein domain-containing protein</fullName>
    </recommendedName>
</protein>
<organism evidence="2 3">
    <name type="scientific">Patella caerulea</name>
    <name type="common">Rayed Mediterranean limpet</name>
    <dbReference type="NCBI Taxonomy" id="87958"/>
    <lineage>
        <taxon>Eukaryota</taxon>
        <taxon>Metazoa</taxon>
        <taxon>Spiralia</taxon>
        <taxon>Lophotrochozoa</taxon>
        <taxon>Mollusca</taxon>
        <taxon>Gastropoda</taxon>
        <taxon>Patellogastropoda</taxon>
        <taxon>Patelloidea</taxon>
        <taxon>Patellidae</taxon>
        <taxon>Patella</taxon>
    </lineage>
</organism>
<evidence type="ECO:0000313" key="2">
    <source>
        <dbReference type="EMBL" id="KAK6171158.1"/>
    </source>
</evidence>
<evidence type="ECO:0000313" key="3">
    <source>
        <dbReference type="Proteomes" id="UP001347796"/>
    </source>
</evidence>
<feature type="domain" description="PiggyBac transposable element-derived protein" evidence="1">
    <location>
        <begin position="4"/>
        <end position="126"/>
    </location>
</feature>